<proteinExistence type="inferred from homology"/>
<evidence type="ECO:0000256" key="2">
    <source>
        <dbReference type="ARBA" id="ARBA00005417"/>
    </source>
</evidence>
<dbReference type="SUPFAM" id="SSF52540">
    <property type="entry name" value="P-loop containing nucleoside triphosphate hydrolases"/>
    <property type="match status" value="1"/>
</dbReference>
<keyword evidence="12" id="KW-1185">Reference proteome</keyword>
<evidence type="ECO:0000313" key="11">
    <source>
        <dbReference type="EMBL" id="TPF74670.1"/>
    </source>
</evidence>
<accession>A0A502BL42</accession>
<dbReference type="GO" id="GO:0043190">
    <property type="term" value="C:ATP-binding cassette (ABC) transporter complex"/>
    <property type="evidence" value="ECO:0007669"/>
    <property type="project" value="InterPro"/>
</dbReference>
<dbReference type="PROSITE" id="PS00211">
    <property type="entry name" value="ABC_TRANSPORTER_1"/>
    <property type="match status" value="1"/>
</dbReference>
<evidence type="ECO:0000256" key="8">
    <source>
        <dbReference type="ARBA" id="ARBA00022967"/>
    </source>
</evidence>
<name>A0A502BL42_9HYPH</name>
<comment type="similarity">
    <text evidence="2">Belongs to the ABC transporter superfamily.</text>
</comment>
<keyword evidence="7 11" id="KW-0067">ATP-binding</keyword>
<dbReference type="InterPro" id="IPR003593">
    <property type="entry name" value="AAA+_ATPase"/>
</dbReference>
<evidence type="ECO:0000256" key="1">
    <source>
        <dbReference type="ARBA" id="ARBA00004533"/>
    </source>
</evidence>
<dbReference type="SMART" id="SM00382">
    <property type="entry name" value="AAA"/>
    <property type="match status" value="1"/>
</dbReference>
<evidence type="ECO:0000256" key="3">
    <source>
        <dbReference type="ARBA" id="ARBA00022448"/>
    </source>
</evidence>
<dbReference type="InterPro" id="IPR003439">
    <property type="entry name" value="ABC_transporter-like_ATP-bd"/>
</dbReference>
<keyword evidence="8" id="KW-1278">Translocase</keyword>
<comment type="subcellular location">
    <subcellularLocation>
        <location evidence="1">Cell inner membrane</location>
    </subcellularLocation>
</comment>
<dbReference type="Gene3D" id="3.40.50.300">
    <property type="entry name" value="P-loop containing nucleotide triphosphate hydrolases"/>
    <property type="match status" value="1"/>
</dbReference>
<dbReference type="InterPro" id="IPR008995">
    <property type="entry name" value="Mo/tungstate-bd_C_term_dom"/>
</dbReference>
<evidence type="ECO:0000256" key="5">
    <source>
        <dbReference type="ARBA" id="ARBA00022519"/>
    </source>
</evidence>
<dbReference type="GO" id="GO:0016887">
    <property type="term" value="F:ATP hydrolysis activity"/>
    <property type="evidence" value="ECO:0007669"/>
    <property type="project" value="InterPro"/>
</dbReference>
<evidence type="ECO:0000259" key="10">
    <source>
        <dbReference type="PROSITE" id="PS50893"/>
    </source>
</evidence>
<keyword evidence="6" id="KW-0547">Nucleotide-binding</keyword>
<dbReference type="GO" id="GO:0022857">
    <property type="term" value="F:transmembrane transporter activity"/>
    <property type="evidence" value="ECO:0007669"/>
    <property type="project" value="InterPro"/>
</dbReference>
<dbReference type="EMBL" id="VEWJ01000009">
    <property type="protein sequence ID" value="TPF74670.1"/>
    <property type="molecule type" value="Genomic_DNA"/>
</dbReference>
<dbReference type="InterPro" id="IPR013611">
    <property type="entry name" value="Transp-assoc_OB_typ2"/>
</dbReference>
<keyword evidence="5" id="KW-0997">Cell inner membrane</keyword>
<keyword evidence="4" id="KW-1003">Cell membrane</keyword>
<dbReference type="GO" id="GO:0015697">
    <property type="term" value="P:quaternary ammonium group transport"/>
    <property type="evidence" value="ECO:0007669"/>
    <property type="project" value="UniProtKB-ARBA"/>
</dbReference>
<dbReference type="Pfam" id="PF00005">
    <property type="entry name" value="ABC_tran"/>
    <property type="match status" value="1"/>
</dbReference>
<comment type="caution">
    <text evidence="11">The sequence shown here is derived from an EMBL/GenBank/DDBJ whole genome shotgun (WGS) entry which is preliminary data.</text>
</comment>
<dbReference type="Pfam" id="PF08402">
    <property type="entry name" value="TOBE_2"/>
    <property type="match status" value="1"/>
</dbReference>
<keyword evidence="9" id="KW-0472">Membrane</keyword>
<dbReference type="RefSeq" id="WP_140905656.1">
    <property type="nucleotide sequence ID" value="NZ_JBHTMD010000022.1"/>
</dbReference>
<evidence type="ECO:0000313" key="12">
    <source>
        <dbReference type="Proteomes" id="UP000315388"/>
    </source>
</evidence>
<dbReference type="PANTHER" id="PTHR42781:SF5">
    <property type="entry name" value="PUTRESCINE TRANSPORT ATP-BINDING PROTEIN POTG"/>
    <property type="match status" value="1"/>
</dbReference>
<dbReference type="SUPFAM" id="SSF50331">
    <property type="entry name" value="MOP-like"/>
    <property type="match status" value="1"/>
</dbReference>
<reference evidence="11 12" key="1">
    <citation type="journal article" date="2003" name="Int. J. Syst. Evol. Microbiol.">
        <title>Towards a standardized format for the description of a novel species (of an established genus): Ochrobactrum gallinifaecis sp. nov.</title>
        <authorList>
            <person name="Kampfer P."/>
            <person name="Buczolits S."/>
            <person name="Albrecht A."/>
            <person name="Busse H.J."/>
            <person name="Stackebrandt E."/>
        </authorList>
    </citation>
    <scope>NUCLEOTIDE SEQUENCE [LARGE SCALE GENOMIC DNA]</scope>
    <source>
        <strain evidence="11 12">ISO 196</strain>
    </source>
</reference>
<organism evidence="11 12">
    <name type="scientific">Brucella gallinifaecis</name>
    <dbReference type="NCBI Taxonomy" id="215590"/>
    <lineage>
        <taxon>Bacteria</taxon>
        <taxon>Pseudomonadati</taxon>
        <taxon>Pseudomonadota</taxon>
        <taxon>Alphaproteobacteria</taxon>
        <taxon>Hyphomicrobiales</taxon>
        <taxon>Brucellaceae</taxon>
        <taxon>Brucella/Ochrobactrum group</taxon>
        <taxon>Brucella</taxon>
    </lineage>
</organism>
<dbReference type="AlphaFoldDB" id="A0A502BL42"/>
<sequence>MPYDTSICDNYLAVENIAKSFGTYDVLKHIQLHVQEQEFVCLLGPSGCGKSTLLRIIAGLETSSQGQLFKKGQNINKLDPADRRFGILFQSYALFPNLTVEQNVGYGLRGRNWNSTNRQKRVIELLELVGLQAALKKYPAQLSGGQQQRVALARALAPSPDLLLLDEPLSALDAQIRSKLRVELKNLQKFIGITTIMVTHDQEEALTMADRIAIMNEGRIEQYGTPHELYNAPKTLFVAQFVGSMNAFSGVCLPDQTIELGGQKGRHATFNTAAGKADICIRPEFVVINPLDTDDTFIFEATVAATEFLGTMVRVYLQCPKLGRELVRVDCHAGMGPTVKEGDAVRFGLPFSRLHIYPTGDLA</sequence>
<protein>
    <submittedName>
        <fullName evidence="11">ATP-binding cassette domain-containing protein</fullName>
    </submittedName>
</protein>
<evidence type="ECO:0000256" key="9">
    <source>
        <dbReference type="ARBA" id="ARBA00023136"/>
    </source>
</evidence>
<dbReference type="PROSITE" id="PS50893">
    <property type="entry name" value="ABC_TRANSPORTER_2"/>
    <property type="match status" value="1"/>
</dbReference>
<dbReference type="InterPro" id="IPR017871">
    <property type="entry name" value="ABC_transporter-like_CS"/>
</dbReference>
<gene>
    <name evidence="11" type="ORF">FHY56_13140</name>
</gene>
<evidence type="ECO:0000256" key="7">
    <source>
        <dbReference type="ARBA" id="ARBA00022840"/>
    </source>
</evidence>
<dbReference type="OrthoDB" id="9802264at2"/>
<dbReference type="InterPro" id="IPR027417">
    <property type="entry name" value="P-loop_NTPase"/>
</dbReference>
<dbReference type="InterPro" id="IPR050093">
    <property type="entry name" value="ABC_SmlMolc_Importer"/>
</dbReference>
<dbReference type="FunFam" id="3.40.50.300:FF:000425">
    <property type="entry name" value="Probable ABC transporter, ATP-binding subunit"/>
    <property type="match status" value="1"/>
</dbReference>
<feature type="domain" description="ABC transporter" evidence="10">
    <location>
        <begin position="12"/>
        <end position="242"/>
    </location>
</feature>
<dbReference type="Gene3D" id="2.40.50.100">
    <property type="match status" value="1"/>
</dbReference>
<evidence type="ECO:0000256" key="4">
    <source>
        <dbReference type="ARBA" id="ARBA00022475"/>
    </source>
</evidence>
<dbReference type="Proteomes" id="UP000315388">
    <property type="component" value="Unassembled WGS sequence"/>
</dbReference>
<dbReference type="GO" id="GO:0005524">
    <property type="term" value="F:ATP binding"/>
    <property type="evidence" value="ECO:0007669"/>
    <property type="project" value="UniProtKB-KW"/>
</dbReference>
<keyword evidence="3" id="KW-0813">Transport</keyword>
<dbReference type="PANTHER" id="PTHR42781">
    <property type="entry name" value="SPERMIDINE/PUTRESCINE IMPORT ATP-BINDING PROTEIN POTA"/>
    <property type="match status" value="1"/>
</dbReference>
<evidence type="ECO:0000256" key="6">
    <source>
        <dbReference type="ARBA" id="ARBA00022741"/>
    </source>
</evidence>